<dbReference type="Gene3D" id="3.40.190.10">
    <property type="entry name" value="Periplasmic binding protein-like II"/>
    <property type="match status" value="1"/>
</dbReference>
<dbReference type="InterPro" id="IPR006059">
    <property type="entry name" value="SBP"/>
</dbReference>
<dbReference type="CDD" id="cd14748">
    <property type="entry name" value="PBP2_UgpB"/>
    <property type="match status" value="1"/>
</dbReference>
<keyword evidence="3 4" id="KW-0732">Signal</keyword>
<evidence type="ECO:0000256" key="2">
    <source>
        <dbReference type="ARBA" id="ARBA00022448"/>
    </source>
</evidence>
<keyword evidence="6" id="KW-1185">Reference proteome</keyword>
<dbReference type="SUPFAM" id="SSF53850">
    <property type="entry name" value="Periplasmic binding protein-like II"/>
    <property type="match status" value="1"/>
</dbReference>
<dbReference type="PANTHER" id="PTHR30061">
    <property type="entry name" value="MALTOSE-BINDING PERIPLASMIC PROTEIN"/>
    <property type="match status" value="1"/>
</dbReference>
<dbReference type="InterPro" id="IPR006061">
    <property type="entry name" value="SBP_1_CS"/>
</dbReference>
<evidence type="ECO:0000313" key="6">
    <source>
        <dbReference type="Proteomes" id="UP000830167"/>
    </source>
</evidence>
<dbReference type="PANTHER" id="PTHR30061:SF50">
    <property type="entry name" value="MALTOSE_MALTODEXTRIN-BINDING PERIPLASMIC PROTEIN"/>
    <property type="match status" value="1"/>
</dbReference>
<gene>
    <name evidence="5" type="ORF">LSG31_12340</name>
</gene>
<dbReference type="RefSeq" id="WP_347435416.1">
    <property type="nucleotide sequence ID" value="NZ_CP089291.1"/>
</dbReference>
<evidence type="ECO:0000256" key="1">
    <source>
        <dbReference type="ARBA" id="ARBA00008520"/>
    </source>
</evidence>
<comment type="similarity">
    <text evidence="1">Belongs to the bacterial solute-binding protein 1 family.</text>
</comment>
<accession>A0ABY4CDX5</accession>
<name>A0ABY4CDX5_9BACL</name>
<feature type="chain" id="PRO_5045857522" evidence="4">
    <location>
        <begin position="23"/>
        <end position="425"/>
    </location>
</feature>
<feature type="signal peptide" evidence="4">
    <location>
        <begin position="1"/>
        <end position="22"/>
    </location>
</feature>
<dbReference type="PROSITE" id="PS01037">
    <property type="entry name" value="SBP_BACTERIAL_1"/>
    <property type="match status" value="1"/>
</dbReference>
<evidence type="ECO:0000313" key="5">
    <source>
        <dbReference type="EMBL" id="UOF88737.1"/>
    </source>
</evidence>
<sequence length="425" mass="46749">MNKKQKSIIIGSFLSGTLVLTACGSHVSSNSANTSKVKNVTFWYSVPGASNDVIKNLVQKFNDSHPNIHIIATNNPQNERIQKLTAALGAGNPPDIYTAGSPDLAMLLGSRKVSSISDLTNGRINPDKFYAAPRSVSVEDSKLFAMPASVGDVALYYNQDLFKKYGISTPPKNWGEMIRDAMRLTDPSQGRYGFVIPTTPDDYTAQLWTCYLWENGGELFTADNKKVAFNSKEGVEALQLWVDLIYKYKVAPLRTLDQNSAMQTFATGQYGMIPAMPIFVQAATKFPFHVATAVLPKEKIQATSLGGWYITIPKMSKHQKEAATFLEWLNRPENGVQWNIGMGSLPVGPESTNSSIYKDYLKKTPLVQAFVDQLDVAKAPPNLPQYSQISKLLAVAINNALYKKQTPQEALDEAANKANQLLKGN</sequence>
<dbReference type="Proteomes" id="UP000830167">
    <property type="component" value="Chromosome"/>
</dbReference>
<dbReference type="EMBL" id="CP089291">
    <property type="protein sequence ID" value="UOF88737.1"/>
    <property type="molecule type" value="Genomic_DNA"/>
</dbReference>
<organism evidence="5 6">
    <name type="scientific">Fodinisporobacter ferrooxydans</name>
    <dbReference type="NCBI Taxonomy" id="2901836"/>
    <lineage>
        <taxon>Bacteria</taxon>
        <taxon>Bacillati</taxon>
        <taxon>Bacillota</taxon>
        <taxon>Bacilli</taxon>
        <taxon>Bacillales</taxon>
        <taxon>Alicyclobacillaceae</taxon>
        <taxon>Fodinisporobacter</taxon>
    </lineage>
</organism>
<protein>
    <submittedName>
        <fullName evidence="5">ABC transporter substrate-binding protein</fullName>
    </submittedName>
</protein>
<keyword evidence="2" id="KW-0813">Transport</keyword>
<dbReference type="Pfam" id="PF01547">
    <property type="entry name" value="SBP_bac_1"/>
    <property type="match status" value="1"/>
</dbReference>
<proteinExistence type="inferred from homology"/>
<dbReference type="PROSITE" id="PS51257">
    <property type="entry name" value="PROKAR_LIPOPROTEIN"/>
    <property type="match status" value="1"/>
</dbReference>
<evidence type="ECO:0000256" key="4">
    <source>
        <dbReference type="SAM" id="SignalP"/>
    </source>
</evidence>
<evidence type="ECO:0000256" key="3">
    <source>
        <dbReference type="ARBA" id="ARBA00022729"/>
    </source>
</evidence>
<reference evidence="5" key="1">
    <citation type="submission" date="2021-12" db="EMBL/GenBank/DDBJ databases">
        <title>Alicyclobacillaceae gen. nov., sp. nov., isolated from chalcocite enrichment system.</title>
        <authorList>
            <person name="Jiang Z."/>
        </authorList>
    </citation>
    <scope>NUCLEOTIDE SEQUENCE</scope>
    <source>
        <strain evidence="5">MYW30-H2</strain>
    </source>
</reference>